<evidence type="ECO:0000259" key="12">
    <source>
        <dbReference type="PROSITE" id="PS50035"/>
    </source>
</evidence>
<evidence type="ECO:0000256" key="9">
    <source>
        <dbReference type="ARBA" id="ARBA00029594"/>
    </source>
</evidence>
<dbReference type="EMBL" id="BMJM01000010">
    <property type="protein sequence ID" value="GGE18193.1"/>
    <property type="molecule type" value="Genomic_DNA"/>
</dbReference>
<reference evidence="13" key="2">
    <citation type="submission" date="2020-09" db="EMBL/GenBank/DDBJ databases">
        <authorList>
            <person name="Sun Q."/>
            <person name="Zhou Y."/>
        </authorList>
    </citation>
    <scope>NUCLEOTIDE SEQUENCE</scope>
    <source>
        <strain evidence="13">CGMCC 1.15519</strain>
    </source>
</reference>
<keyword evidence="6" id="KW-0677">Repeat</keyword>
<name>A0A916ZXV2_9SPHN</name>
<accession>A0A916ZXV2</accession>
<evidence type="ECO:0000256" key="1">
    <source>
        <dbReference type="ARBA" id="ARBA00000798"/>
    </source>
</evidence>
<keyword evidence="8" id="KW-0443">Lipid metabolism</keyword>
<dbReference type="SMART" id="SM00155">
    <property type="entry name" value="PLDc"/>
    <property type="match status" value="2"/>
</dbReference>
<gene>
    <name evidence="13" type="ORF">GCM10011529_25870</name>
</gene>
<evidence type="ECO:0000256" key="10">
    <source>
        <dbReference type="SAM" id="MobiDB-lite"/>
    </source>
</evidence>
<keyword evidence="11" id="KW-0812">Transmembrane</keyword>
<feature type="domain" description="PLD phosphodiesterase" evidence="12">
    <location>
        <begin position="321"/>
        <end position="348"/>
    </location>
</feature>
<feature type="domain" description="PLD phosphodiesterase" evidence="12">
    <location>
        <begin position="107"/>
        <end position="134"/>
    </location>
</feature>
<evidence type="ECO:0000256" key="4">
    <source>
        <dbReference type="ARBA" id="ARBA00018392"/>
    </source>
</evidence>
<dbReference type="Gene3D" id="3.30.870.10">
    <property type="entry name" value="Endonuclease Chain A"/>
    <property type="match status" value="2"/>
</dbReference>
<evidence type="ECO:0000313" key="13">
    <source>
        <dbReference type="EMBL" id="GGE18193.1"/>
    </source>
</evidence>
<dbReference type="GO" id="GO:0009395">
    <property type="term" value="P:phospholipid catabolic process"/>
    <property type="evidence" value="ECO:0007669"/>
    <property type="project" value="TreeGrafter"/>
</dbReference>
<dbReference type="PROSITE" id="PS50035">
    <property type="entry name" value="PLD"/>
    <property type="match status" value="2"/>
</dbReference>
<keyword evidence="5" id="KW-0964">Secreted</keyword>
<keyword evidence="7" id="KW-0378">Hydrolase</keyword>
<comment type="subcellular location">
    <subcellularLocation>
        <location evidence="3">Secreted</location>
    </subcellularLocation>
</comment>
<dbReference type="CDD" id="cd09143">
    <property type="entry name" value="PLDc_vPLD1_2_like_bac_2"/>
    <property type="match status" value="1"/>
</dbReference>
<evidence type="ECO:0000313" key="14">
    <source>
        <dbReference type="Proteomes" id="UP000635071"/>
    </source>
</evidence>
<dbReference type="AlphaFoldDB" id="A0A916ZXV2"/>
<dbReference type="CDD" id="cd09140">
    <property type="entry name" value="PLDc_vPLD1_2_like_bac_1"/>
    <property type="match status" value="1"/>
</dbReference>
<dbReference type="InterPro" id="IPR001736">
    <property type="entry name" value="PLipase_D/transphosphatidylase"/>
</dbReference>
<comment type="caution">
    <text evidence="13">The sequence shown here is derived from an EMBL/GenBank/DDBJ whole genome shotgun (WGS) entry which is preliminary data.</text>
</comment>
<evidence type="ECO:0000256" key="5">
    <source>
        <dbReference type="ARBA" id="ARBA00022525"/>
    </source>
</evidence>
<keyword evidence="14" id="KW-1185">Reference proteome</keyword>
<evidence type="ECO:0000256" key="6">
    <source>
        <dbReference type="ARBA" id="ARBA00022737"/>
    </source>
</evidence>
<dbReference type="SUPFAM" id="SSF56024">
    <property type="entry name" value="Phospholipase D/nuclease"/>
    <property type="match status" value="2"/>
</dbReference>
<proteinExistence type="predicted"/>
<evidence type="ECO:0000256" key="3">
    <source>
        <dbReference type="ARBA" id="ARBA00004613"/>
    </source>
</evidence>
<feature type="transmembrane region" description="Helical" evidence="11">
    <location>
        <begin position="460"/>
        <end position="478"/>
    </location>
</feature>
<evidence type="ECO:0000256" key="7">
    <source>
        <dbReference type="ARBA" id="ARBA00022801"/>
    </source>
</evidence>
<feature type="region of interest" description="Disordered" evidence="10">
    <location>
        <begin position="134"/>
        <end position="160"/>
    </location>
</feature>
<reference evidence="13" key="1">
    <citation type="journal article" date="2014" name="Int. J. Syst. Evol. Microbiol.">
        <title>Complete genome sequence of Corynebacterium casei LMG S-19264T (=DSM 44701T), isolated from a smear-ripened cheese.</title>
        <authorList>
            <consortium name="US DOE Joint Genome Institute (JGI-PGF)"/>
            <person name="Walter F."/>
            <person name="Albersmeier A."/>
            <person name="Kalinowski J."/>
            <person name="Ruckert C."/>
        </authorList>
    </citation>
    <scope>NUCLEOTIDE SEQUENCE</scope>
    <source>
        <strain evidence="13">CGMCC 1.15519</strain>
    </source>
</reference>
<dbReference type="GO" id="GO:0004630">
    <property type="term" value="F:phospholipase D activity"/>
    <property type="evidence" value="ECO:0007669"/>
    <property type="project" value="UniProtKB-EC"/>
</dbReference>
<keyword evidence="11" id="KW-1133">Transmembrane helix</keyword>
<dbReference type="InterPro" id="IPR015679">
    <property type="entry name" value="PLipase_D_fam"/>
</dbReference>
<evidence type="ECO:0000256" key="11">
    <source>
        <dbReference type="SAM" id="Phobius"/>
    </source>
</evidence>
<comment type="catalytic activity">
    <reaction evidence="1">
        <text>a 1,2-diacyl-sn-glycero-3-phosphocholine + H2O = a 1,2-diacyl-sn-glycero-3-phosphate + choline + H(+)</text>
        <dbReference type="Rhea" id="RHEA:14445"/>
        <dbReference type="ChEBI" id="CHEBI:15354"/>
        <dbReference type="ChEBI" id="CHEBI:15377"/>
        <dbReference type="ChEBI" id="CHEBI:15378"/>
        <dbReference type="ChEBI" id="CHEBI:57643"/>
        <dbReference type="ChEBI" id="CHEBI:58608"/>
        <dbReference type="EC" id="3.1.4.4"/>
    </reaction>
</comment>
<keyword evidence="11" id="KW-0472">Membrane</keyword>
<feature type="compositionally biased region" description="Basic and acidic residues" evidence="10">
    <location>
        <begin position="134"/>
        <end position="147"/>
    </location>
</feature>
<dbReference type="Pfam" id="PF13091">
    <property type="entry name" value="PLDc_2"/>
    <property type="match status" value="1"/>
</dbReference>
<dbReference type="InterPro" id="IPR025202">
    <property type="entry name" value="PLD-like_dom"/>
</dbReference>
<dbReference type="PANTHER" id="PTHR18896:SF76">
    <property type="entry name" value="PHOSPHOLIPASE"/>
    <property type="match status" value="1"/>
</dbReference>
<comment type="function">
    <text evidence="2">Could be a virulence factor.</text>
</comment>
<dbReference type="PANTHER" id="PTHR18896">
    <property type="entry name" value="PHOSPHOLIPASE D"/>
    <property type="match status" value="1"/>
</dbReference>
<dbReference type="GO" id="GO:0005576">
    <property type="term" value="C:extracellular region"/>
    <property type="evidence" value="ECO:0007669"/>
    <property type="project" value="UniProtKB-SubCell"/>
</dbReference>
<organism evidence="13 14">
    <name type="scientific">Sandarakinorhabdus glacialis</name>
    <dbReference type="NCBI Taxonomy" id="1614636"/>
    <lineage>
        <taxon>Bacteria</taxon>
        <taxon>Pseudomonadati</taxon>
        <taxon>Pseudomonadota</taxon>
        <taxon>Alphaproteobacteria</taxon>
        <taxon>Sphingomonadales</taxon>
        <taxon>Sphingosinicellaceae</taxon>
        <taxon>Sandarakinorhabdus</taxon>
    </lineage>
</organism>
<sequence>MIIDAVEYFKQLRAALLTARHSVMIVGWDFDTRIELDRDDAGDGTIPNQVGALIDKAVADNPELQVYVLRWDLQFVKTPLRGATPLVVLDWVTGDRTHFKLDAHHPISACHHQKLVVIDDALAFCGGIDITDGRWDTPEHLDDEPRRQGPAGNDNPPWHDATVALHGPVAQALGDLARSRWQLATGEMPAAPPPGLDRWPATLEPDFCDVDVGIARTSPEYEGAPLVAEIAALYLAAIASARNNIYLESQYFSAPVVAEAIAARLREADGPDVVIVNPRTADGWLEAKFMDSARAVLLARLRAADVHGRLRFCTPVTAGGDDIYVHAKVLVIDDRLLRVGSSNINKRSLDTDTECDVAIEASGDNADVCANIARIRNALLVEHLGISVADWEAALTAADGRLVAALDSKLRPSGRTLAPFEPEPLSAVELALAETQVNDVGPEAFAASLVAQLAKPLRRFVPWAALAAGLAAAAFVRVRRT</sequence>
<protein>
    <recommendedName>
        <fullName evidence="4">Phospholipase D</fullName>
    </recommendedName>
    <alternativeName>
        <fullName evidence="9">Choline phosphatase</fullName>
    </alternativeName>
</protein>
<evidence type="ECO:0000256" key="2">
    <source>
        <dbReference type="ARBA" id="ARBA00003145"/>
    </source>
</evidence>
<evidence type="ECO:0000256" key="8">
    <source>
        <dbReference type="ARBA" id="ARBA00023098"/>
    </source>
</evidence>
<dbReference type="Proteomes" id="UP000635071">
    <property type="component" value="Unassembled WGS sequence"/>
</dbReference>
<dbReference type="Pfam" id="PF00614">
    <property type="entry name" value="PLDc"/>
    <property type="match status" value="1"/>
</dbReference>